<gene>
    <name evidence="1" type="ORF">GMBLW1_24290</name>
</gene>
<name>A0A6C2YJR6_9BACT</name>
<dbReference type="EMBL" id="LR586016">
    <property type="protein sequence ID" value="VIP01531.1"/>
    <property type="molecule type" value="Genomic_DNA"/>
</dbReference>
<evidence type="ECO:0000313" key="1">
    <source>
        <dbReference type="EMBL" id="VIP01531.1"/>
    </source>
</evidence>
<dbReference type="Proteomes" id="UP000464378">
    <property type="component" value="Chromosome"/>
</dbReference>
<organism evidence="1">
    <name type="scientific">Tuwongella immobilis</name>
    <dbReference type="NCBI Taxonomy" id="692036"/>
    <lineage>
        <taxon>Bacteria</taxon>
        <taxon>Pseudomonadati</taxon>
        <taxon>Planctomycetota</taxon>
        <taxon>Planctomycetia</taxon>
        <taxon>Gemmatales</taxon>
        <taxon>Gemmataceae</taxon>
        <taxon>Tuwongella</taxon>
    </lineage>
</organism>
<proteinExistence type="predicted"/>
<dbReference type="AlphaFoldDB" id="A0A6C2YJR6"/>
<dbReference type="EMBL" id="LR593887">
    <property type="protein sequence ID" value="VTR98685.1"/>
    <property type="molecule type" value="Genomic_DNA"/>
</dbReference>
<evidence type="ECO:0000313" key="2">
    <source>
        <dbReference type="Proteomes" id="UP000464378"/>
    </source>
</evidence>
<accession>A0A6C2YJR6</accession>
<dbReference type="KEGG" id="tim:GMBLW1_24290"/>
<dbReference type="InParanoid" id="A0A6C2YJR6"/>
<dbReference type="RefSeq" id="WP_162655761.1">
    <property type="nucleotide sequence ID" value="NZ_LR593887.1"/>
</dbReference>
<keyword evidence="2" id="KW-1185">Reference proteome</keyword>
<protein>
    <submittedName>
        <fullName evidence="1">Uncharacterized protein</fullName>
    </submittedName>
</protein>
<reference evidence="1" key="1">
    <citation type="submission" date="2019-04" db="EMBL/GenBank/DDBJ databases">
        <authorList>
            <consortium name="Science for Life Laboratories"/>
        </authorList>
    </citation>
    <scope>NUCLEOTIDE SEQUENCE</scope>
    <source>
        <strain evidence="1">MBLW1</strain>
    </source>
</reference>
<sequence length="238" mass="27104">MTEAEWLGAPHLYTLIRLIEEKASERRRRLLACACCRRTWNLLPDDFIRDILELAEQYADGMVTSGHLRSVQNEPYFDDLQNQLRGRAQVKPQQSLRTLYAISAIRDLTSLSVNLVNIILDTSRNPRDDYIPTPIHNETTGGGSIGYDPNELDLKIRLLHDIFGPRLDSLPFVSTWRTSAAFVLAHQMYQSRDFSSMPMLADALEVAGCDNQEILRHCREPGIHVRGCWVVDLVLGNE</sequence>